<dbReference type="InterPro" id="IPR050639">
    <property type="entry name" value="SSR_resolvase"/>
</dbReference>
<proteinExistence type="predicted"/>
<organism evidence="4 5">
    <name type="scientific">Aestuariivirga litoralis</name>
    <dbReference type="NCBI Taxonomy" id="2650924"/>
    <lineage>
        <taxon>Bacteria</taxon>
        <taxon>Pseudomonadati</taxon>
        <taxon>Pseudomonadota</taxon>
        <taxon>Alphaproteobacteria</taxon>
        <taxon>Hyphomicrobiales</taxon>
        <taxon>Aestuariivirgaceae</taxon>
        <taxon>Aestuariivirga</taxon>
    </lineage>
</organism>
<dbReference type="PANTHER" id="PTHR30461">
    <property type="entry name" value="DNA-INVERTASE FROM LAMBDOID PROPHAGE"/>
    <property type="match status" value="1"/>
</dbReference>
<protein>
    <recommendedName>
        <fullName evidence="6">Recombinase family protein</fullName>
    </recommendedName>
</protein>
<gene>
    <name evidence="4" type="ORF">DK847_16755</name>
</gene>
<dbReference type="InterPro" id="IPR006119">
    <property type="entry name" value="Resolv_N"/>
</dbReference>
<dbReference type="PROSITE" id="PS51737">
    <property type="entry name" value="RECOMBINASE_DNA_BIND"/>
    <property type="match status" value="1"/>
</dbReference>
<dbReference type="SMART" id="SM00857">
    <property type="entry name" value="Resolvase"/>
    <property type="match status" value="1"/>
</dbReference>
<dbReference type="InterPro" id="IPR036162">
    <property type="entry name" value="Resolvase-like_N_sf"/>
</dbReference>
<dbReference type="GO" id="GO:0000150">
    <property type="term" value="F:DNA strand exchange activity"/>
    <property type="evidence" value="ECO:0007669"/>
    <property type="project" value="InterPro"/>
</dbReference>
<dbReference type="CDD" id="cd03768">
    <property type="entry name" value="SR_ResInv"/>
    <property type="match status" value="1"/>
</dbReference>
<sequence length="588" mass="66837">MADPRVVRCAIYTRTSSDENLGQDYNSLAAQRDACAAFILSQKSEGWVRTTNIYEDGGYSGGSLDRPALRQLLADMAAGQLDIIVVYKIDRLTRSLRDFARLSELLDRQGASFVAVTQQFNTASSMGRLTLNILLTFAQFEREVTGDRIRDKMAASARQGIWMGGRPALGYDAPQKKLVVNPGEAEIVRHIFQRFVELQSMGELRKDLERCGIVSKHRVFREGVETGGNKFSWHPLRTILTNPVYAGMIRHKEQLYPGRHEAIIDPAQFAKVQDLVQKVADREKEKRERAYPSLLRGIIFDTDGGRLCPVHTNRRTRKYQYYVTGSLITRVTRRKLTNHKHKMRFSAPELDKFVVNLLARHFRDRDWVTSNVPTASRLHVTLRNAAALADELHGQLRRNTNLIRDMVRRIELDKITIRISIDRTWLYERLDVRLPRKAPPFAASAIEVVFNGHKLRTGNEVRVVFEPKDALPEPDHRMVREILRAIRWFNELATGRYATIMELAEAENCCPALISNRVRLAFLAPDIVEAILTGTQPSSLTISSLRRACPLPLPWEQQRNQLLGRSRATNEGHQGVGQPPLAPATQPQ</sequence>
<dbReference type="SUPFAM" id="SSF53041">
    <property type="entry name" value="Resolvase-like"/>
    <property type="match status" value="1"/>
</dbReference>
<dbReference type="Proteomes" id="UP000248795">
    <property type="component" value="Unassembled WGS sequence"/>
</dbReference>
<feature type="domain" description="Recombinase" evidence="3">
    <location>
        <begin position="168"/>
        <end position="283"/>
    </location>
</feature>
<dbReference type="Pfam" id="PF07508">
    <property type="entry name" value="Recombinase"/>
    <property type="match status" value="1"/>
</dbReference>
<evidence type="ECO:0008006" key="6">
    <source>
        <dbReference type="Google" id="ProtNLM"/>
    </source>
</evidence>
<dbReference type="PANTHER" id="PTHR30461:SF23">
    <property type="entry name" value="DNA RECOMBINASE-RELATED"/>
    <property type="match status" value="1"/>
</dbReference>
<dbReference type="RefSeq" id="WP_111199675.1">
    <property type="nucleotide sequence ID" value="NZ_QKVK01000008.1"/>
</dbReference>
<name>A0A2W2ATJ8_9HYPH</name>
<dbReference type="Gene3D" id="3.90.1750.20">
    <property type="entry name" value="Putative Large Serine Recombinase, Chain B, Domain 2"/>
    <property type="match status" value="1"/>
</dbReference>
<evidence type="ECO:0000313" key="4">
    <source>
        <dbReference type="EMBL" id="PZF75870.1"/>
    </source>
</evidence>
<dbReference type="EMBL" id="QKVK01000008">
    <property type="protein sequence ID" value="PZF75870.1"/>
    <property type="molecule type" value="Genomic_DNA"/>
</dbReference>
<dbReference type="InterPro" id="IPR038109">
    <property type="entry name" value="DNA_bind_recomb_sf"/>
</dbReference>
<comment type="caution">
    <text evidence="4">The sequence shown here is derived from an EMBL/GenBank/DDBJ whole genome shotgun (WGS) entry which is preliminary data.</text>
</comment>
<dbReference type="InterPro" id="IPR011109">
    <property type="entry name" value="DNA_bind_recombinase_dom"/>
</dbReference>
<feature type="domain" description="Resolvase/invertase-type recombinase catalytic" evidence="2">
    <location>
        <begin position="8"/>
        <end position="160"/>
    </location>
</feature>
<keyword evidence="5" id="KW-1185">Reference proteome</keyword>
<dbReference type="GO" id="GO:0003677">
    <property type="term" value="F:DNA binding"/>
    <property type="evidence" value="ECO:0007669"/>
    <property type="project" value="InterPro"/>
</dbReference>
<evidence type="ECO:0000313" key="5">
    <source>
        <dbReference type="Proteomes" id="UP000248795"/>
    </source>
</evidence>
<dbReference type="Gene3D" id="3.40.50.1390">
    <property type="entry name" value="Resolvase, N-terminal catalytic domain"/>
    <property type="match status" value="1"/>
</dbReference>
<dbReference type="PROSITE" id="PS51736">
    <property type="entry name" value="RECOMBINASES_3"/>
    <property type="match status" value="1"/>
</dbReference>
<dbReference type="Pfam" id="PF00239">
    <property type="entry name" value="Resolvase"/>
    <property type="match status" value="1"/>
</dbReference>
<evidence type="ECO:0000259" key="2">
    <source>
        <dbReference type="PROSITE" id="PS51736"/>
    </source>
</evidence>
<reference evidence="5" key="1">
    <citation type="submission" date="2018-06" db="EMBL/GenBank/DDBJ databases">
        <title>Aestuariibacter litoralis strain KCTC 52945T.</title>
        <authorList>
            <person name="Li X."/>
            <person name="Salam N."/>
            <person name="Li J.-L."/>
            <person name="Chen Y.-M."/>
            <person name="Yang Z.-W."/>
            <person name="Zhang L.-Y."/>
            <person name="Han M.-X."/>
            <person name="Xiao M."/>
            <person name="Li W.-J."/>
        </authorList>
    </citation>
    <scope>NUCLEOTIDE SEQUENCE [LARGE SCALE GENOMIC DNA]</scope>
    <source>
        <strain evidence="5">KCTC 52945</strain>
    </source>
</reference>
<feature type="region of interest" description="Disordered" evidence="1">
    <location>
        <begin position="569"/>
        <end position="588"/>
    </location>
</feature>
<evidence type="ECO:0000259" key="3">
    <source>
        <dbReference type="PROSITE" id="PS51737"/>
    </source>
</evidence>
<evidence type="ECO:0000256" key="1">
    <source>
        <dbReference type="SAM" id="MobiDB-lite"/>
    </source>
</evidence>
<dbReference type="AlphaFoldDB" id="A0A2W2ATJ8"/>
<accession>A0A2W2ATJ8</accession>